<dbReference type="Proteomes" id="UP000004349">
    <property type="component" value="Unassembled WGS sequence"/>
</dbReference>
<name>F9RW17_9VIBR</name>
<dbReference type="EMBL" id="AFWE01000229">
    <property type="protein sequence ID" value="EGU29105.1"/>
    <property type="molecule type" value="Genomic_DNA"/>
</dbReference>
<accession>F9RW17</accession>
<sequence length="35" mass="4248">MYKMHVIYKNNALYSQTQPPMMILNEQQFDQLIDT</sequence>
<proteinExistence type="predicted"/>
<dbReference type="AlphaFoldDB" id="F9RW17"/>
<evidence type="ECO:0000313" key="1">
    <source>
        <dbReference type="EMBL" id="EGU29105.1"/>
    </source>
</evidence>
<evidence type="ECO:0000313" key="2">
    <source>
        <dbReference type="Proteomes" id="UP000004349"/>
    </source>
</evidence>
<comment type="caution">
    <text evidence="1">The sequence shown here is derived from an EMBL/GenBank/DDBJ whole genome shotgun (WGS) entry which is preliminary data.</text>
</comment>
<protein>
    <submittedName>
        <fullName evidence="1">Uncharacterized protein</fullName>
    </submittedName>
</protein>
<organism evidence="1 2">
    <name type="scientific">Vibrio scophthalmi LMG 19158</name>
    <dbReference type="NCBI Taxonomy" id="870967"/>
    <lineage>
        <taxon>Bacteria</taxon>
        <taxon>Pseudomonadati</taxon>
        <taxon>Pseudomonadota</taxon>
        <taxon>Gammaproteobacteria</taxon>
        <taxon>Vibrionales</taxon>
        <taxon>Vibrionaceae</taxon>
        <taxon>Vibrio</taxon>
    </lineage>
</organism>
<reference evidence="1 2" key="1">
    <citation type="journal article" date="2012" name="Int. J. Syst. Evol. Microbiol.">
        <title>Vibrio caribbeanicus sp. nov., isolated from the marine sponge Scleritoderma cyanea.</title>
        <authorList>
            <person name="Hoffmann M."/>
            <person name="Monday S.R."/>
            <person name="Allard M.W."/>
            <person name="Strain E.A."/>
            <person name="Whittaker P."/>
            <person name="Naum M."/>
            <person name="McCarthy P.J."/>
            <person name="Lopez J.V."/>
            <person name="Fischer M."/>
            <person name="Brown E.W."/>
        </authorList>
    </citation>
    <scope>NUCLEOTIDE SEQUENCE [LARGE SCALE GENOMIC DNA]</scope>
    <source>
        <strain evidence="1 2">LMG 19158</strain>
    </source>
</reference>
<gene>
    <name evidence="1" type="ORF">VIS19158_20326</name>
</gene>